<protein>
    <recommendedName>
        <fullName evidence="4">Spaetzle domain-containing protein</fullName>
    </recommendedName>
</protein>
<reference evidence="2" key="1">
    <citation type="submission" date="2020-08" db="EMBL/GenBank/DDBJ databases">
        <title>Genome sequencing and assembly of the red palm weevil Rhynchophorus ferrugineus.</title>
        <authorList>
            <person name="Dias G.B."/>
            <person name="Bergman C.M."/>
            <person name="Manee M."/>
        </authorList>
    </citation>
    <scope>NUCLEOTIDE SEQUENCE</scope>
    <source>
        <strain evidence="2">AA-2017</strain>
        <tissue evidence="2">Whole larva</tissue>
    </source>
</reference>
<evidence type="ECO:0008006" key="4">
    <source>
        <dbReference type="Google" id="ProtNLM"/>
    </source>
</evidence>
<sequence>MFLFQLLGLAAVFQLVRNEDHFDQALIYGERTKRSLHKNRHERHHKYPYSHSNKLKFEPGKMLLPRQNRQLLEHDFGLMDMKGLGVDCCPSVLEMIEPDGGKNGKDIYVELWKSKDHKQRFYELSCHQDVLNKPCRFMDKKLHNQSRCIQMYSYTYALVKDTQDNRNKKFPTFPGEGSGNSTYTLDYISIRSGCSCVVMPNTNARTTRKKKKHKRRDD</sequence>
<organism evidence="2 3">
    <name type="scientific">Rhynchophorus ferrugineus</name>
    <name type="common">Red palm weevil</name>
    <name type="synonym">Curculio ferrugineus</name>
    <dbReference type="NCBI Taxonomy" id="354439"/>
    <lineage>
        <taxon>Eukaryota</taxon>
        <taxon>Metazoa</taxon>
        <taxon>Ecdysozoa</taxon>
        <taxon>Arthropoda</taxon>
        <taxon>Hexapoda</taxon>
        <taxon>Insecta</taxon>
        <taxon>Pterygota</taxon>
        <taxon>Neoptera</taxon>
        <taxon>Endopterygota</taxon>
        <taxon>Coleoptera</taxon>
        <taxon>Polyphaga</taxon>
        <taxon>Cucujiformia</taxon>
        <taxon>Curculionidae</taxon>
        <taxon>Dryophthorinae</taxon>
        <taxon>Rhynchophorus</taxon>
    </lineage>
</organism>
<dbReference type="InterPro" id="IPR029034">
    <property type="entry name" value="Cystine-knot_cytokine"/>
</dbReference>
<gene>
    <name evidence="2" type="ORF">GWI33_002781</name>
</gene>
<dbReference type="SUPFAM" id="SSF57501">
    <property type="entry name" value="Cystine-knot cytokines"/>
    <property type="match status" value="1"/>
</dbReference>
<feature type="chain" id="PRO_5032427460" description="Spaetzle domain-containing protein" evidence="1">
    <location>
        <begin position="19"/>
        <end position="218"/>
    </location>
</feature>
<proteinExistence type="predicted"/>
<dbReference type="Proteomes" id="UP000625711">
    <property type="component" value="Unassembled WGS sequence"/>
</dbReference>
<evidence type="ECO:0000256" key="1">
    <source>
        <dbReference type="SAM" id="SignalP"/>
    </source>
</evidence>
<dbReference type="PROSITE" id="PS50270">
    <property type="entry name" value="NGF_2"/>
    <property type="match status" value="1"/>
</dbReference>
<dbReference type="OrthoDB" id="6381819at2759"/>
<keyword evidence="1" id="KW-0732">Signal</keyword>
<feature type="signal peptide" evidence="1">
    <location>
        <begin position="1"/>
        <end position="18"/>
    </location>
</feature>
<dbReference type="AlphaFoldDB" id="A0A834IQR7"/>
<name>A0A834IQR7_RHYFE</name>
<accession>A0A834IQR7</accession>
<keyword evidence="3" id="KW-1185">Reference proteome</keyword>
<evidence type="ECO:0000313" key="3">
    <source>
        <dbReference type="Proteomes" id="UP000625711"/>
    </source>
</evidence>
<dbReference type="EMBL" id="JAACXV010000178">
    <property type="protein sequence ID" value="KAF7282340.1"/>
    <property type="molecule type" value="Genomic_DNA"/>
</dbReference>
<comment type="caution">
    <text evidence="2">The sequence shown here is derived from an EMBL/GenBank/DDBJ whole genome shotgun (WGS) entry which is preliminary data.</text>
</comment>
<dbReference type="Gene3D" id="2.10.90.10">
    <property type="entry name" value="Cystine-knot cytokines"/>
    <property type="match status" value="1"/>
</dbReference>
<evidence type="ECO:0000313" key="2">
    <source>
        <dbReference type="EMBL" id="KAF7282340.1"/>
    </source>
</evidence>